<proteinExistence type="predicted"/>
<evidence type="ECO:0000313" key="4">
    <source>
        <dbReference type="Proteomes" id="UP001222325"/>
    </source>
</evidence>
<feature type="transmembrane region" description="Helical" evidence="2">
    <location>
        <begin position="20"/>
        <end position="43"/>
    </location>
</feature>
<gene>
    <name evidence="3" type="ORF">B0H15DRAFT_993450</name>
</gene>
<feature type="transmembrane region" description="Helical" evidence="2">
    <location>
        <begin position="90"/>
        <end position="115"/>
    </location>
</feature>
<keyword evidence="2" id="KW-0472">Membrane</keyword>
<dbReference type="AlphaFoldDB" id="A0AAD6TZ41"/>
<dbReference type="Proteomes" id="UP001222325">
    <property type="component" value="Unassembled WGS sequence"/>
</dbReference>
<comment type="caution">
    <text evidence="3">The sequence shown here is derived from an EMBL/GenBank/DDBJ whole genome shotgun (WGS) entry which is preliminary data.</text>
</comment>
<dbReference type="Gene3D" id="1.20.1070.10">
    <property type="entry name" value="Rhodopsin 7-helix transmembrane proteins"/>
    <property type="match status" value="1"/>
</dbReference>
<feature type="transmembrane region" description="Helical" evidence="2">
    <location>
        <begin position="127"/>
        <end position="151"/>
    </location>
</feature>
<feature type="transmembrane region" description="Helical" evidence="2">
    <location>
        <begin position="241"/>
        <end position="261"/>
    </location>
</feature>
<reference evidence="3" key="1">
    <citation type="submission" date="2023-03" db="EMBL/GenBank/DDBJ databases">
        <title>Massive genome expansion in bonnet fungi (Mycena s.s.) driven by repeated elements and novel gene families across ecological guilds.</title>
        <authorList>
            <consortium name="Lawrence Berkeley National Laboratory"/>
            <person name="Harder C.B."/>
            <person name="Miyauchi S."/>
            <person name="Viragh M."/>
            <person name="Kuo A."/>
            <person name="Thoen E."/>
            <person name="Andreopoulos B."/>
            <person name="Lu D."/>
            <person name="Skrede I."/>
            <person name="Drula E."/>
            <person name="Henrissat B."/>
            <person name="Morin E."/>
            <person name="Kohler A."/>
            <person name="Barry K."/>
            <person name="LaButti K."/>
            <person name="Morin E."/>
            <person name="Salamov A."/>
            <person name="Lipzen A."/>
            <person name="Mereny Z."/>
            <person name="Hegedus B."/>
            <person name="Baldrian P."/>
            <person name="Stursova M."/>
            <person name="Weitz H."/>
            <person name="Taylor A."/>
            <person name="Grigoriev I.V."/>
            <person name="Nagy L.G."/>
            <person name="Martin F."/>
            <person name="Kauserud H."/>
        </authorList>
    </citation>
    <scope>NUCLEOTIDE SEQUENCE</scope>
    <source>
        <strain evidence="3">CBHHK173m</strain>
    </source>
</reference>
<keyword evidence="2" id="KW-0812">Transmembrane</keyword>
<feature type="transmembrane region" description="Helical" evidence="2">
    <location>
        <begin position="171"/>
        <end position="199"/>
    </location>
</feature>
<keyword evidence="4" id="KW-1185">Reference proteome</keyword>
<feature type="transmembrane region" description="Helical" evidence="2">
    <location>
        <begin position="55"/>
        <end position="78"/>
    </location>
</feature>
<dbReference type="EMBL" id="JARJCN010000044">
    <property type="protein sequence ID" value="KAJ7082652.1"/>
    <property type="molecule type" value="Genomic_DNA"/>
</dbReference>
<feature type="region of interest" description="Disordered" evidence="1">
    <location>
        <begin position="368"/>
        <end position="409"/>
    </location>
</feature>
<keyword evidence="2" id="KW-1133">Transmembrane helix</keyword>
<organism evidence="3 4">
    <name type="scientific">Mycena belliarum</name>
    <dbReference type="NCBI Taxonomy" id="1033014"/>
    <lineage>
        <taxon>Eukaryota</taxon>
        <taxon>Fungi</taxon>
        <taxon>Dikarya</taxon>
        <taxon>Basidiomycota</taxon>
        <taxon>Agaricomycotina</taxon>
        <taxon>Agaricomycetes</taxon>
        <taxon>Agaricomycetidae</taxon>
        <taxon>Agaricales</taxon>
        <taxon>Marasmiineae</taxon>
        <taxon>Mycenaceae</taxon>
        <taxon>Mycena</taxon>
    </lineage>
</organism>
<protein>
    <submittedName>
        <fullName evidence="3">Uncharacterized protein</fullName>
    </submittedName>
</protein>
<evidence type="ECO:0000313" key="3">
    <source>
        <dbReference type="EMBL" id="KAJ7082652.1"/>
    </source>
</evidence>
<accession>A0AAD6TZ41</accession>
<name>A0AAD6TZ41_9AGAR</name>
<evidence type="ECO:0000256" key="2">
    <source>
        <dbReference type="SAM" id="Phobius"/>
    </source>
</evidence>
<evidence type="ECO:0000256" key="1">
    <source>
        <dbReference type="SAM" id="MobiDB-lite"/>
    </source>
</evidence>
<sequence length="425" mass="47306">MGLSRPHMPTVLDDHVTDMILGIMIPGTFLTLLLLSGYAYAAWRPVSRSSLNRVSFRLLVYALIANIIYSVAFIKGVVFSGPDTRCGHVIFLVNFGQIFSAGMFFCIALNLQLVLVHHVHGQRMEKYYVFVALLLGGTLSTTGWAAGQFGWNAQSHTCWFRNPDPRALTRWVVGLQTCWVLFMALGEVAAFTAIFGCIYSYELKARRCREEFEQRSTFQDCQIWPKSPFTKHRNMILRVGLYPLMSCLMNFTTCILDLYQIKSAEGSGYLTEIAWRLNILGPPRLSLSSLYMLTGDRLDLLMYSVRPLFYGMLAATDPAFMRAVRLLRRPGQTESTTPCTGPAVSLEFAPQYASEGTDHDFGVQTAERKTSQPDVEAGGSGAGAGDVDSHVHLPTHTAKRTPPTPGGLELHRRRGSETFDVASHI</sequence>